<dbReference type="NCBIfam" id="TIGR01214">
    <property type="entry name" value="rmlD"/>
    <property type="match status" value="1"/>
</dbReference>
<dbReference type="GO" id="GO:0008831">
    <property type="term" value="F:dTDP-4-dehydrorhamnose reductase activity"/>
    <property type="evidence" value="ECO:0007669"/>
    <property type="project" value="UniProtKB-EC"/>
</dbReference>
<dbReference type="EC" id="1.1.1.133" evidence="3 6"/>
<evidence type="ECO:0000259" key="7">
    <source>
        <dbReference type="Pfam" id="PF04321"/>
    </source>
</evidence>
<dbReference type="PANTHER" id="PTHR10491:SF4">
    <property type="entry name" value="METHIONINE ADENOSYLTRANSFERASE 2 SUBUNIT BETA"/>
    <property type="match status" value="1"/>
</dbReference>
<comment type="pathway">
    <text evidence="1 6">Carbohydrate biosynthesis; dTDP-L-rhamnose biosynthesis.</text>
</comment>
<keyword evidence="6" id="KW-0560">Oxidoreductase</keyword>
<name>A0A1Z4BM73_9FLAO</name>
<dbReference type="InterPro" id="IPR029903">
    <property type="entry name" value="RmlD-like-bd"/>
</dbReference>
<dbReference type="KEGG" id="capn:CBG49_04275"/>
<dbReference type="InterPro" id="IPR005913">
    <property type="entry name" value="dTDP_dehydrorham_reduct"/>
</dbReference>
<accession>A0A1Z4BM73</accession>
<dbReference type="EMBL" id="CP022022">
    <property type="protein sequence ID" value="ASF42355.1"/>
    <property type="molecule type" value="Genomic_DNA"/>
</dbReference>
<evidence type="ECO:0000256" key="2">
    <source>
        <dbReference type="ARBA" id="ARBA00010944"/>
    </source>
</evidence>
<dbReference type="UniPathway" id="UPA00124"/>
<dbReference type="CDD" id="cd05254">
    <property type="entry name" value="dTDP_HR_like_SDR_e"/>
    <property type="match status" value="1"/>
</dbReference>
<dbReference type="GO" id="GO:0005829">
    <property type="term" value="C:cytosol"/>
    <property type="evidence" value="ECO:0007669"/>
    <property type="project" value="TreeGrafter"/>
</dbReference>
<comment type="similarity">
    <text evidence="2 6">Belongs to the dTDP-4-dehydrorhamnose reductase family.</text>
</comment>
<keyword evidence="9" id="KW-1185">Reference proteome</keyword>
<dbReference type="GO" id="GO:0019305">
    <property type="term" value="P:dTDP-rhamnose biosynthetic process"/>
    <property type="evidence" value="ECO:0007669"/>
    <property type="project" value="UniProtKB-UniPathway"/>
</dbReference>
<dbReference type="Proteomes" id="UP000197007">
    <property type="component" value="Chromosome"/>
</dbReference>
<dbReference type="InterPro" id="IPR036291">
    <property type="entry name" value="NAD(P)-bd_dom_sf"/>
</dbReference>
<keyword evidence="6" id="KW-0521">NADP</keyword>
<dbReference type="Pfam" id="PF04321">
    <property type="entry name" value="RmlD_sub_bind"/>
    <property type="match status" value="1"/>
</dbReference>
<evidence type="ECO:0000256" key="6">
    <source>
        <dbReference type="RuleBase" id="RU364082"/>
    </source>
</evidence>
<dbReference type="AlphaFoldDB" id="A0A1Z4BM73"/>
<gene>
    <name evidence="8" type="primary">rfbD</name>
    <name evidence="8" type="ORF">CBG49_04275</name>
</gene>
<dbReference type="SUPFAM" id="SSF51735">
    <property type="entry name" value="NAD(P)-binding Rossmann-fold domains"/>
    <property type="match status" value="1"/>
</dbReference>
<sequence>MNVLVTGASGQLGSEIQNNTHRISNYYFSDADSLDITDAQAIRAFVQQHAIDLIVNCAAYTNVDKAEDDSATAEAINHTAVVHLANVCSEFHLPLIHISTDYVFGGTKNTPYRETDATQPLGVYGRTKLAAEQAVQNSGIEYLIIRTSWLYSLHFGNNFVKTIQRLSNERDQLKVVIDQVGTPTNAADLADFIVQAIENAWYRGKREVYHFSNEGVCSWYDFAVAIVTKAGNACEVLPCTSAEFPSKVTRPAYSVLDKTKLKTDFGYRIPYWRDSFLK</sequence>
<comment type="catalytic activity">
    <reaction evidence="5">
        <text>dTDP-beta-L-rhamnose + NADP(+) = dTDP-4-dehydro-beta-L-rhamnose + NADPH + H(+)</text>
        <dbReference type="Rhea" id="RHEA:21796"/>
        <dbReference type="ChEBI" id="CHEBI:15378"/>
        <dbReference type="ChEBI" id="CHEBI:57510"/>
        <dbReference type="ChEBI" id="CHEBI:57783"/>
        <dbReference type="ChEBI" id="CHEBI:58349"/>
        <dbReference type="ChEBI" id="CHEBI:62830"/>
        <dbReference type="EC" id="1.1.1.133"/>
    </reaction>
</comment>
<dbReference type="Gene3D" id="3.40.50.720">
    <property type="entry name" value="NAD(P)-binding Rossmann-like Domain"/>
    <property type="match status" value="1"/>
</dbReference>
<evidence type="ECO:0000256" key="1">
    <source>
        <dbReference type="ARBA" id="ARBA00004781"/>
    </source>
</evidence>
<feature type="domain" description="RmlD-like substrate binding" evidence="7">
    <location>
        <begin position="1"/>
        <end position="275"/>
    </location>
</feature>
<reference evidence="9" key="1">
    <citation type="submission" date="2017-06" db="EMBL/GenBank/DDBJ databases">
        <title>Complete genome sequence of Capnocytophaga sp. KCOM 1579 (=ChDC OS43) isolated from a human refractory periapical abscess lesion.</title>
        <authorList>
            <person name="Kook J.-K."/>
            <person name="Park S.-N."/>
            <person name="Lim Y.K."/>
            <person name="Roh H."/>
        </authorList>
    </citation>
    <scope>NUCLEOTIDE SEQUENCE [LARGE SCALE GENOMIC DNA]</scope>
    <source>
        <strain evidence="9">ChDC OS43</strain>
    </source>
</reference>
<evidence type="ECO:0000313" key="9">
    <source>
        <dbReference type="Proteomes" id="UP000197007"/>
    </source>
</evidence>
<dbReference type="PANTHER" id="PTHR10491">
    <property type="entry name" value="DTDP-4-DEHYDRORHAMNOSE REDUCTASE"/>
    <property type="match status" value="1"/>
</dbReference>
<evidence type="ECO:0000313" key="8">
    <source>
        <dbReference type="EMBL" id="ASF42355.1"/>
    </source>
</evidence>
<evidence type="ECO:0000256" key="5">
    <source>
        <dbReference type="ARBA" id="ARBA00048200"/>
    </source>
</evidence>
<evidence type="ECO:0000256" key="4">
    <source>
        <dbReference type="ARBA" id="ARBA00017099"/>
    </source>
</evidence>
<protein>
    <recommendedName>
        <fullName evidence="4 6">dTDP-4-dehydrorhamnose reductase</fullName>
        <ecNumber evidence="3 6">1.1.1.133</ecNumber>
    </recommendedName>
</protein>
<comment type="function">
    <text evidence="6">Catalyzes the reduction of dTDP-6-deoxy-L-lyxo-4-hexulose to yield dTDP-L-rhamnose.</text>
</comment>
<organism evidence="8 9">
    <name type="scientific">Capnocytophaga endodontalis</name>
    <dbReference type="NCBI Taxonomy" id="2708117"/>
    <lineage>
        <taxon>Bacteria</taxon>
        <taxon>Pseudomonadati</taxon>
        <taxon>Bacteroidota</taxon>
        <taxon>Flavobacteriia</taxon>
        <taxon>Flavobacteriales</taxon>
        <taxon>Flavobacteriaceae</taxon>
        <taxon>Capnocytophaga</taxon>
    </lineage>
</organism>
<dbReference type="Gene3D" id="3.90.25.10">
    <property type="entry name" value="UDP-galactose 4-epimerase, domain 1"/>
    <property type="match status" value="1"/>
</dbReference>
<evidence type="ECO:0000256" key="3">
    <source>
        <dbReference type="ARBA" id="ARBA00012929"/>
    </source>
</evidence>
<dbReference type="RefSeq" id="WP_088593516.1">
    <property type="nucleotide sequence ID" value="NZ_CP022022.1"/>
</dbReference>
<proteinExistence type="inferred from homology"/>